<evidence type="ECO:0000313" key="3">
    <source>
        <dbReference type="Proteomes" id="UP000076154"/>
    </source>
</evidence>
<feature type="region of interest" description="Disordered" evidence="1">
    <location>
        <begin position="303"/>
        <end position="343"/>
    </location>
</feature>
<comment type="caution">
    <text evidence="2">The sequence shown here is derived from an EMBL/GenBank/DDBJ whole genome shotgun (WGS) entry which is preliminary data.</text>
</comment>
<name>A0A369JX22_HYPMA</name>
<dbReference type="Proteomes" id="UP000076154">
    <property type="component" value="Unassembled WGS sequence"/>
</dbReference>
<dbReference type="AlphaFoldDB" id="A0A369JX22"/>
<feature type="region of interest" description="Disordered" evidence="1">
    <location>
        <begin position="266"/>
        <end position="291"/>
    </location>
</feature>
<gene>
    <name evidence="2" type="ORF">Hypma_005153</name>
</gene>
<sequence length="632" mass="67089">MPPPRWTTMEQTNFLRSYLDDFIERQKNKSTHTFWPIVLAAWFAKYPIEHTSDEGKATARRIGQIKAWFSNNVKDKKPTKGMTLDFTAAKRTRALQAAEIYSRDFYTDKVQAGIKEEIAELVAPQKTSIAVVRHQTREAFATESEDVRNAVFSKMETARKAKAVMWKKGSPVEPSPQDYAMAIECVPETIHQFAEALSAKTGWVFSILGGGPDPVNGGRIRTLGVHHGRNTLGHTFKSAHVNYEDNIIKPYSTFLQQVFPSDVRESRALKPDQPESDDATSPVPGSEDLSMVDPALRDAPLVSNVSSSVSSSSSSSSSSQNHAGAHHADVGEKGPSSLHQTHGGFVFPSPFDLSGLANSAGTQLFNEFGSPRSSHSSHSSRSPSPSRYHYPPMLGLPTPLPTSAVPSPLAPAPPAMQAVAPASPTLPTPAPSSSLPSPLGPAPSATLPIPPATSALPSPSPLDHASTGMLPAPPATSALPSLLDPASTETQAVTPVSQTPPTPSPSSLPPSPLDPTPPAIQAMAAVSQMPPMPALGSQHVPKKAAISKKKSLQPPKRQVKKHHATSAQSSSDAPLTSAADGAINVRSRRVCKAAVSKEVLPLTVDENGHQTMDANGRPVVGGKCKAGKENSK</sequence>
<feature type="compositionally biased region" description="Low complexity" evidence="1">
    <location>
        <begin position="370"/>
        <end position="407"/>
    </location>
</feature>
<evidence type="ECO:0000256" key="1">
    <source>
        <dbReference type="SAM" id="MobiDB-lite"/>
    </source>
</evidence>
<protein>
    <submittedName>
        <fullName evidence="2">Uncharacterized protein</fullName>
    </submittedName>
</protein>
<feature type="compositionally biased region" description="Polar residues" evidence="1">
    <location>
        <begin position="565"/>
        <end position="574"/>
    </location>
</feature>
<feature type="region of interest" description="Disordered" evidence="1">
    <location>
        <begin position="531"/>
        <end position="578"/>
    </location>
</feature>
<feature type="compositionally biased region" description="Basic residues" evidence="1">
    <location>
        <begin position="540"/>
        <end position="564"/>
    </location>
</feature>
<dbReference type="EMBL" id="LUEZ02000021">
    <property type="protein sequence ID" value="RDB26881.1"/>
    <property type="molecule type" value="Genomic_DNA"/>
</dbReference>
<feature type="compositionally biased region" description="Low complexity" evidence="1">
    <location>
        <begin position="303"/>
        <end position="319"/>
    </location>
</feature>
<feature type="compositionally biased region" description="Pro residues" evidence="1">
    <location>
        <begin position="498"/>
        <end position="518"/>
    </location>
</feature>
<evidence type="ECO:0000313" key="2">
    <source>
        <dbReference type="EMBL" id="RDB26881.1"/>
    </source>
</evidence>
<dbReference type="InParanoid" id="A0A369JX22"/>
<dbReference type="OrthoDB" id="2803783at2759"/>
<accession>A0A369JX22</accession>
<feature type="compositionally biased region" description="Low complexity" evidence="1">
    <location>
        <begin position="475"/>
        <end position="497"/>
    </location>
</feature>
<proteinExistence type="predicted"/>
<feature type="compositionally biased region" description="Low complexity" evidence="1">
    <location>
        <begin position="431"/>
        <end position="457"/>
    </location>
</feature>
<reference evidence="2" key="1">
    <citation type="submission" date="2018-04" db="EMBL/GenBank/DDBJ databases">
        <title>Whole genome sequencing of Hypsizygus marmoreus.</title>
        <authorList>
            <person name="Choi I.-G."/>
            <person name="Min B."/>
            <person name="Kim J.-G."/>
            <person name="Kim S."/>
            <person name="Oh Y.-L."/>
            <person name="Kong W.-S."/>
            <person name="Park H."/>
            <person name="Jeong J."/>
            <person name="Song E.-S."/>
        </authorList>
    </citation>
    <scope>NUCLEOTIDE SEQUENCE [LARGE SCALE GENOMIC DNA]</scope>
    <source>
        <strain evidence="2">51987-8</strain>
    </source>
</reference>
<organism evidence="2 3">
    <name type="scientific">Hypsizygus marmoreus</name>
    <name type="common">White beech mushroom</name>
    <name type="synonym">Agaricus marmoreus</name>
    <dbReference type="NCBI Taxonomy" id="39966"/>
    <lineage>
        <taxon>Eukaryota</taxon>
        <taxon>Fungi</taxon>
        <taxon>Dikarya</taxon>
        <taxon>Basidiomycota</taxon>
        <taxon>Agaricomycotina</taxon>
        <taxon>Agaricomycetes</taxon>
        <taxon>Agaricomycetidae</taxon>
        <taxon>Agaricales</taxon>
        <taxon>Tricholomatineae</taxon>
        <taxon>Lyophyllaceae</taxon>
        <taxon>Hypsizygus</taxon>
    </lineage>
</organism>
<feature type="region of interest" description="Disordered" evidence="1">
    <location>
        <begin position="606"/>
        <end position="632"/>
    </location>
</feature>
<keyword evidence="3" id="KW-1185">Reference proteome</keyword>
<feature type="region of interest" description="Disordered" evidence="1">
    <location>
        <begin position="364"/>
        <end position="518"/>
    </location>
</feature>
<dbReference type="STRING" id="39966.A0A369JX22"/>